<dbReference type="Proteomes" id="UP000220133">
    <property type="component" value="Chromosome"/>
</dbReference>
<keyword evidence="2" id="KW-1185">Reference proteome</keyword>
<dbReference type="EMBL" id="CP023777">
    <property type="protein sequence ID" value="ATL46953.1"/>
    <property type="molecule type" value="Genomic_DNA"/>
</dbReference>
<proteinExistence type="predicted"/>
<dbReference type="Gene3D" id="3.20.80.10">
    <property type="entry name" value="Regulatory factor, effector binding domain"/>
    <property type="match status" value="1"/>
</dbReference>
<reference evidence="1 2" key="1">
    <citation type="submission" date="2017-10" db="EMBL/GenBank/DDBJ databases">
        <title>Paenichitinophaga pekingensis gen. nov., sp. nov., isolated from activated sludge.</title>
        <authorList>
            <person name="Jin D."/>
            <person name="Kong X."/>
            <person name="Deng Y."/>
            <person name="Bai Z."/>
        </authorList>
    </citation>
    <scope>NUCLEOTIDE SEQUENCE [LARGE SCALE GENOMIC DNA]</scope>
    <source>
        <strain evidence="1 2">13</strain>
    </source>
</reference>
<protein>
    <recommendedName>
        <fullName evidence="3">Bacterial transcription activator effector binding domain-containing protein</fullName>
    </recommendedName>
</protein>
<accession>A0A291QSV2</accession>
<evidence type="ECO:0000313" key="2">
    <source>
        <dbReference type="Proteomes" id="UP000220133"/>
    </source>
</evidence>
<organism evidence="1 2">
    <name type="scientific">Chitinophaga caeni</name>
    <dbReference type="NCBI Taxonomy" id="2029983"/>
    <lineage>
        <taxon>Bacteria</taxon>
        <taxon>Pseudomonadati</taxon>
        <taxon>Bacteroidota</taxon>
        <taxon>Chitinophagia</taxon>
        <taxon>Chitinophagales</taxon>
        <taxon>Chitinophagaceae</taxon>
        <taxon>Chitinophaga</taxon>
    </lineage>
</organism>
<dbReference type="InterPro" id="IPR011256">
    <property type="entry name" value="Reg_factor_effector_dom_sf"/>
</dbReference>
<name>A0A291QSV2_9BACT</name>
<evidence type="ECO:0000313" key="1">
    <source>
        <dbReference type="EMBL" id="ATL46953.1"/>
    </source>
</evidence>
<dbReference type="RefSeq" id="WP_098193338.1">
    <property type="nucleotide sequence ID" value="NZ_CP023777.1"/>
</dbReference>
<dbReference type="AlphaFoldDB" id="A0A291QSV2"/>
<evidence type="ECO:0008006" key="3">
    <source>
        <dbReference type="Google" id="ProtNLM"/>
    </source>
</evidence>
<dbReference type="SUPFAM" id="SSF55136">
    <property type="entry name" value="Probable bacterial effector-binding domain"/>
    <property type="match status" value="1"/>
</dbReference>
<dbReference type="OrthoDB" id="6003696at2"/>
<dbReference type="KEGG" id="cbae:COR50_07015"/>
<sequence>MEKITQPAMYFFCREYRTTPPGMLAYVRHIPKELFAAAQQFGLEIAGVMQWHYQGFNPASNEPFNLRIGIPVISPKPVLNPYKCIELPAFECYAALHCGAWSEMLRSYSLIFNKLNDSGIQVSGETREQYLLCNFDREQDNLTYIQVGIK</sequence>
<gene>
    <name evidence="1" type="ORF">COR50_07015</name>
</gene>